<sequence length="203" mass="22590">MQNNGPLPGLLTIARELRNSIYDLVFTADDVQPPINLLTATPPSGAIILVCTQTAAEAQQMFRSYSDSYWQRAQLYLEAEVGETITITNLSIRALANVRQLDLRVTLDKTLSPVAGSSLSVLHTVELKILRITFRGLADGRWWVVTDQYPKDKDRGFEQIFDDLARVRLRNDGAWGRSGLFPAMSLQELCAVAGITLRLQAVE</sequence>
<accession>A0AAN7W6Z6</accession>
<evidence type="ECO:0000313" key="2">
    <source>
        <dbReference type="Proteomes" id="UP001310594"/>
    </source>
</evidence>
<organism evidence="1 2">
    <name type="scientific">Elasticomyces elasticus</name>
    <dbReference type="NCBI Taxonomy" id="574655"/>
    <lineage>
        <taxon>Eukaryota</taxon>
        <taxon>Fungi</taxon>
        <taxon>Dikarya</taxon>
        <taxon>Ascomycota</taxon>
        <taxon>Pezizomycotina</taxon>
        <taxon>Dothideomycetes</taxon>
        <taxon>Dothideomycetidae</taxon>
        <taxon>Mycosphaerellales</taxon>
        <taxon>Teratosphaeriaceae</taxon>
        <taxon>Elasticomyces</taxon>
    </lineage>
</organism>
<gene>
    <name evidence="1" type="ORF">LTR97_008314</name>
</gene>
<reference evidence="1" key="1">
    <citation type="submission" date="2023-08" db="EMBL/GenBank/DDBJ databases">
        <title>Black Yeasts Isolated from many extreme environments.</title>
        <authorList>
            <person name="Coleine C."/>
            <person name="Stajich J.E."/>
            <person name="Selbmann L."/>
        </authorList>
    </citation>
    <scope>NUCLEOTIDE SEQUENCE</scope>
    <source>
        <strain evidence="1">CCFEE 5810</strain>
    </source>
</reference>
<dbReference type="Proteomes" id="UP001310594">
    <property type="component" value="Unassembled WGS sequence"/>
</dbReference>
<dbReference type="AlphaFoldDB" id="A0AAN7W6Z6"/>
<evidence type="ECO:0000313" key="1">
    <source>
        <dbReference type="EMBL" id="KAK5695894.1"/>
    </source>
</evidence>
<comment type="caution">
    <text evidence="1">The sequence shown here is derived from an EMBL/GenBank/DDBJ whole genome shotgun (WGS) entry which is preliminary data.</text>
</comment>
<dbReference type="EMBL" id="JAVRQU010000013">
    <property type="protein sequence ID" value="KAK5695894.1"/>
    <property type="molecule type" value="Genomic_DNA"/>
</dbReference>
<protein>
    <submittedName>
        <fullName evidence="1">Uncharacterized protein</fullName>
    </submittedName>
</protein>
<proteinExistence type="predicted"/>
<name>A0AAN7W6Z6_9PEZI</name>